<dbReference type="EMBL" id="CP001229">
    <property type="protein sequence ID" value="ACN99244.1"/>
    <property type="molecule type" value="Genomic_DNA"/>
</dbReference>
<proteinExistence type="predicted"/>
<dbReference type="OrthoDB" id="14445at2"/>
<dbReference type="InterPro" id="IPR028096">
    <property type="entry name" value="EfeO_Cupredoxin"/>
</dbReference>
<dbReference type="PROSITE" id="PS51257">
    <property type="entry name" value="PROKAR_LIPOPROTEIN"/>
    <property type="match status" value="1"/>
</dbReference>
<sequence length="127" mass="14785">MRFLKIFYLIGLLLIILSCTKTEEKPDLVVDIKVSKNGYEPNVITVERNKVVLFRITAVDEGIEQEPNSKYYGHCFYILPPYDVMVENIKNGETREVKVKMIYPGHHIFTCPYCVDFFPTKGDIYVK</sequence>
<dbReference type="KEGG" id="saf:SULAZ_0076"/>
<dbReference type="AlphaFoldDB" id="C1DXG2"/>
<feature type="domain" description="EfeO-type cupredoxin-like" evidence="1">
    <location>
        <begin position="12"/>
        <end position="116"/>
    </location>
</feature>
<reference evidence="2 3" key="1">
    <citation type="journal article" date="2009" name="J. Bacteriol.">
        <title>Complete and draft genome sequences of six members of the Aquificales.</title>
        <authorList>
            <person name="Reysenbach A.L."/>
            <person name="Hamamura N."/>
            <person name="Podar M."/>
            <person name="Griffiths E."/>
            <person name="Ferreira S."/>
            <person name="Hochstein R."/>
            <person name="Heidelberg J."/>
            <person name="Johnson J."/>
            <person name="Mead D."/>
            <person name="Pohorille A."/>
            <person name="Sarmiento M."/>
            <person name="Schweighofer K."/>
            <person name="Seshadri R."/>
            <person name="Voytek M.A."/>
        </authorList>
    </citation>
    <scope>NUCLEOTIDE SEQUENCE [LARGE SCALE GENOMIC DNA]</scope>
    <source>
        <strain evidence="3">Az-Fu1 / DSM 15241 / OCM 825</strain>
    </source>
</reference>
<evidence type="ECO:0000313" key="3">
    <source>
        <dbReference type="Proteomes" id="UP000001369"/>
    </source>
</evidence>
<dbReference type="STRING" id="204536.SULAZ_0076"/>
<dbReference type="InterPro" id="IPR008972">
    <property type="entry name" value="Cupredoxin"/>
</dbReference>
<gene>
    <name evidence="2" type="ordered locus">SULAZ_0076</name>
</gene>
<evidence type="ECO:0000259" key="1">
    <source>
        <dbReference type="Pfam" id="PF13473"/>
    </source>
</evidence>
<dbReference type="SUPFAM" id="SSF49503">
    <property type="entry name" value="Cupredoxins"/>
    <property type="match status" value="1"/>
</dbReference>
<protein>
    <submittedName>
        <fullName evidence="2">Putative lipoprotein</fullName>
    </submittedName>
</protein>
<dbReference type="Gene3D" id="2.60.40.420">
    <property type="entry name" value="Cupredoxins - blue copper proteins"/>
    <property type="match status" value="1"/>
</dbReference>
<dbReference type="HOGENOM" id="CLU_1958479_0_0_0"/>
<evidence type="ECO:0000313" key="2">
    <source>
        <dbReference type="EMBL" id="ACN99244.1"/>
    </source>
</evidence>
<accession>C1DXG2</accession>
<keyword evidence="3" id="KW-1185">Reference proteome</keyword>
<dbReference type="Pfam" id="PF13473">
    <property type="entry name" value="Cupredoxin_1"/>
    <property type="match status" value="1"/>
</dbReference>
<name>C1DXG2_SULAA</name>
<keyword evidence="2" id="KW-0449">Lipoprotein</keyword>
<organism evidence="2 3">
    <name type="scientific">Sulfurihydrogenibium azorense (strain DSM 15241 / OCM 825 / Az-Fu1)</name>
    <dbReference type="NCBI Taxonomy" id="204536"/>
    <lineage>
        <taxon>Bacteria</taxon>
        <taxon>Pseudomonadati</taxon>
        <taxon>Aquificota</taxon>
        <taxon>Aquificia</taxon>
        <taxon>Aquificales</taxon>
        <taxon>Hydrogenothermaceae</taxon>
        <taxon>Sulfurihydrogenibium</taxon>
    </lineage>
</organism>
<dbReference type="Proteomes" id="UP000001369">
    <property type="component" value="Chromosome"/>
</dbReference>